<reference evidence="1" key="1">
    <citation type="submission" date="2023-05" db="EMBL/GenBank/DDBJ databases">
        <title>[olsenella] sp. nov., isolated from a pig farm feces dump.</title>
        <authorList>
            <person name="Chang Y.-H."/>
        </authorList>
    </citation>
    <scope>NUCLEOTIDE SEQUENCE</scope>
    <source>
        <strain evidence="1">YH-ols2217</strain>
    </source>
</reference>
<comment type="caution">
    <text evidence="1">The sequence shown here is derived from an EMBL/GenBank/DDBJ whole genome shotgun (WGS) entry which is preliminary data.</text>
</comment>
<proteinExistence type="predicted"/>
<protein>
    <submittedName>
        <fullName evidence="1">Uncharacterized protein</fullName>
    </submittedName>
</protein>
<name>A0ABT6ZLB7_9ACTN</name>
<gene>
    <name evidence="1" type="ORF">QJ043_07115</name>
</gene>
<dbReference type="EMBL" id="JASJEX010000003">
    <property type="protein sequence ID" value="MDJ1129844.1"/>
    <property type="molecule type" value="Genomic_DNA"/>
</dbReference>
<evidence type="ECO:0000313" key="1">
    <source>
        <dbReference type="EMBL" id="MDJ1129844.1"/>
    </source>
</evidence>
<dbReference type="Proteomes" id="UP001431693">
    <property type="component" value="Unassembled WGS sequence"/>
</dbReference>
<accession>A0ABT6ZLB7</accession>
<dbReference type="RefSeq" id="WP_283712965.1">
    <property type="nucleotide sequence ID" value="NZ_JASJEW010000002.1"/>
</dbReference>
<keyword evidence="2" id="KW-1185">Reference proteome</keyword>
<sequence length="459" mass="51246">MDNPLRVNMPEPELWRTIPALSGWPHEVRRACGAVGQCLAIACTDPLEPYAAYPNGAPDSSHFRELTVWAEFPRGDPDDWKTLEQYAEDVFWDTGRQLEGRELEEARERAWLLEFPDESYWHWLTLNWAGDSSLIAVDDGIAAQSGAWAIEDALEADEFVQIATPEALGRGLWHLAQATRQIAAAIDNAEYGPALEAGLAPQHRWGEVLRSDLALATGETPWPDRLDADEAEALAGRLRERAAAGDPCIWAREPLTARRYFDLLRAAYQGTGRTLDVARPSEFAAGDGRAWYAAFARRRRPGFMDVDQYDPEAFAPWAERPHTVHDHEFQVLGGWRSGRVEFYPEVSERGWRLHLEGDLTDRAGDIALMADALDAAGVPVVLHCAAAVADALVGADTMLVVPWDEWLFLEPYEHAGSHYGAAIYIDPKNDAMVRAVTWEPVKVPMRRLDATNLETTSNR</sequence>
<organism evidence="1 2">
    <name type="scientific">Kribbibacterium absianum</name>
    <dbReference type="NCBI Taxonomy" id="3044210"/>
    <lineage>
        <taxon>Bacteria</taxon>
        <taxon>Bacillati</taxon>
        <taxon>Actinomycetota</taxon>
        <taxon>Coriobacteriia</taxon>
        <taxon>Coriobacteriales</taxon>
        <taxon>Kribbibacteriaceae</taxon>
        <taxon>Kribbibacterium</taxon>
    </lineage>
</organism>
<evidence type="ECO:0000313" key="2">
    <source>
        <dbReference type="Proteomes" id="UP001431693"/>
    </source>
</evidence>